<proteinExistence type="predicted"/>
<dbReference type="eggNOG" id="COG4292">
    <property type="taxonomic scope" value="Bacteria"/>
</dbReference>
<feature type="transmembrane region" description="Helical" evidence="2">
    <location>
        <begin position="321"/>
        <end position="341"/>
    </location>
</feature>
<dbReference type="PANTHER" id="PTHR36840:SF1">
    <property type="entry name" value="BLL5714 PROTEIN"/>
    <property type="match status" value="1"/>
</dbReference>
<dbReference type="Pfam" id="PF06772">
    <property type="entry name" value="LtrA"/>
    <property type="match status" value="1"/>
</dbReference>
<feature type="transmembrane region" description="Helical" evidence="2">
    <location>
        <begin position="124"/>
        <end position="141"/>
    </location>
</feature>
<feature type="transmembrane region" description="Helical" evidence="2">
    <location>
        <begin position="98"/>
        <end position="118"/>
    </location>
</feature>
<keyword evidence="2" id="KW-1133">Transmembrane helix</keyword>
<sequence length="424" mass="46692">MQNPGCISMAKPSDKASHLPRLRPKEKQGDRRTTWTELLNDLVFTVIIGQLAQRLQKDMTGSAFGQFLLLYVPIWWLWNGETHYSTRFDNERDVIHRLLVSLQLVGLIVLAASIPNALESGSKTYALTYATVRIILLIEYARAWYYVPEARPYIRHIATGFGISVLLWIGSVFVSIPYRYVLWGIGLLIELTTPLTPTGGQLHRQFPPDVRHLPERYGLFTLLVLGQSVTGTTQGLISSGLAFIPLLTAVLGGIVIIGLWWAYFDRLDDDAVRQVSEGGTARLYAAWLYLHLPLTVALTLIGVGLSYVIQASAQADLTASARWLLVGSVTAYLLTEAGISLTTLKAGPPHASFIRGMSVRGGVAIILLVVGLFWPFNAVWLMGFTATLIVGLILSDYFAPEPPGSEERINQEADTGGVESDAER</sequence>
<keyword evidence="2" id="KW-0472">Membrane</keyword>
<dbReference type="AlphaFoldDB" id="I2GDT8"/>
<dbReference type="Proteomes" id="UP000009309">
    <property type="component" value="Unassembled WGS sequence"/>
</dbReference>
<gene>
    <name evidence="3" type="primary">ltrA</name>
    <name evidence="3" type="ORF">BN8_01035</name>
</gene>
<accession>I2GDT8</accession>
<feature type="region of interest" description="Disordered" evidence="1">
    <location>
        <begin position="1"/>
        <end position="30"/>
    </location>
</feature>
<comment type="caution">
    <text evidence="3">The sequence shown here is derived from an EMBL/GenBank/DDBJ whole genome shotgun (WGS) entry which is preliminary data.</text>
</comment>
<protein>
    <recommendedName>
        <fullName evidence="5">Low temperature requirement A</fullName>
    </recommendedName>
</protein>
<feature type="transmembrane region" description="Helical" evidence="2">
    <location>
        <begin position="353"/>
        <end position="374"/>
    </location>
</feature>
<evidence type="ECO:0000256" key="1">
    <source>
        <dbReference type="SAM" id="MobiDB-lite"/>
    </source>
</evidence>
<keyword evidence="4" id="KW-1185">Reference proteome</keyword>
<reference evidence="3 4" key="1">
    <citation type="journal article" date="2012" name="J. Bacteriol.">
        <title>Genome Sequence of the Filamentous Bacterium Fibrisoma limi BUZ 3T.</title>
        <authorList>
            <person name="Filippini M."/>
            <person name="Qi W."/>
            <person name="Jaenicke S."/>
            <person name="Goesmann A."/>
            <person name="Smits T.H."/>
            <person name="Bagheri H.C."/>
        </authorList>
    </citation>
    <scope>NUCLEOTIDE SEQUENCE [LARGE SCALE GENOMIC DNA]</scope>
    <source>
        <strain evidence="4">BUZ 3T</strain>
    </source>
</reference>
<feature type="compositionally biased region" description="Basic and acidic residues" evidence="1">
    <location>
        <begin position="12"/>
        <end position="30"/>
    </location>
</feature>
<evidence type="ECO:0000256" key="2">
    <source>
        <dbReference type="SAM" id="Phobius"/>
    </source>
</evidence>
<dbReference type="EMBL" id="CAIT01000004">
    <property type="protein sequence ID" value="CCH52062.1"/>
    <property type="molecule type" value="Genomic_DNA"/>
</dbReference>
<dbReference type="InterPro" id="IPR010640">
    <property type="entry name" value="Low_temperature_requirement_A"/>
</dbReference>
<evidence type="ECO:0008006" key="5">
    <source>
        <dbReference type="Google" id="ProtNLM"/>
    </source>
</evidence>
<feature type="transmembrane region" description="Helical" evidence="2">
    <location>
        <begin position="243"/>
        <end position="263"/>
    </location>
</feature>
<keyword evidence="2" id="KW-0812">Transmembrane</keyword>
<feature type="transmembrane region" description="Helical" evidence="2">
    <location>
        <begin position="59"/>
        <end position="78"/>
    </location>
</feature>
<organism evidence="3 4">
    <name type="scientific">Fibrisoma limi BUZ 3</name>
    <dbReference type="NCBI Taxonomy" id="1185876"/>
    <lineage>
        <taxon>Bacteria</taxon>
        <taxon>Pseudomonadati</taxon>
        <taxon>Bacteroidota</taxon>
        <taxon>Cytophagia</taxon>
        <taxon>Cytophagales</taxon>
        <taxon>Spirosomataceae</taxon>
        <taxon>Fibrisoma</taxon>
    </lineage>
</organism>
<evidence type="ECO:0000313" key="3">
    <source>
        <dbReference type="EMBL" id="CCH52062.1"/>
    </source>
</evidence>
<dbReference type="STRING" id="1185876.BN8_01035"/>
<feature type="transmembrane region" description="Helical" evidence="2">
    <location>
        <begin position="284"/>
        <end position="309"/>
    </location>
</feature>
<name>I2GDT8_9BACT</name>
<dbReference type="PANTHER" id="PTHR36840">
    <property type="entry name" value="BLL5714 PROTEIN"/>
    <property type="match status" value="1"/>
</dbReference>
<feature type="transmembrane region" description="Helical" evidence="2">
    <location>
        <begin position="153"/>
        <end position="174"/>
    </location>
</feature>
<feature type="region of interest" description="Disordered" evidence="1">
    <location>
        <begin position="402"/>
        <end position="424"/>
    </location>
</feature>
<evidence type="ECO:0000313" key="4">
    <source>
        <dbReference type="Proteomes" id="UP000009309"/>
    </source>
</evidence>